<proteinExistence type="predicted"/>
<name>A0A432MLI4_9BACT</name>
<dbReference type="Proteomes" id="UP000280296">
    <property type="component" value="Unassembled WGS sequence"/>
</dbReference>
<reference evidence="1 2" key="2">
    <citation type="submission" date="2019-01" db="EMBL/GenBank/DDBJ databases">
        <title>Tautonia sociabilis, a novel thermotolerant planctomycete of Isosphaeraceae family, isolated from a 4000 m deep subterranean habitat.</title>
        <authorList>
            <person name="Kovaleva O.L."/>
            <person name="Elcheninov A.G."/>
            <person name="Van Heerden E."/>
            <person name="Toshchakov S.V."/>
            <person name="Novikov A."/>
            <person name="Bonch-Osmolovskaya E.A."/>
            <person name="Kublanov I.V."/>
        </authorList>
    </citation>
    <scope>NUCLEOTIDE SEQUENCE [LARGE SCALE GENOMIC DNA]</scope>
    <source>
        <strain evidence="1 2">GM2012</strain>
    </source>
</reference>
<evidence type="ECO:0000313" key="1">
    <source>
        <dbReference type="EMBL" id="RUL88140.1"/>
    </source>
</evidence>
<accession>A0A432MLI4</accession>
<evidence type="ECO:0000313" key="2">
    <source>
        <dbReference type="Proteomes" id="UP000280296"/>
    </source>
</evidence>
<reference evidence="1 2" key="1">
    <citation type="submission" date="2018-12" db="EMBL/GenBank/DDBJ databases">
        <authorList>
            <person name="Toschakov S.V."/>
        </authorList>
    </citation>
    <scope>NUCLEOTIDE SEQUENCE [LARGE SCALE GENOMIC DNA]</scope>
    <source>
        <strain evidence="1 2">GM2012</strain>
    </source>
</reference>
<gene>
    <name evidence="1" type="ORF">TsocGM_08345</name>
</gene>
<protein>
    <submittedName>
        <fullName evidence="1">Uncharacterized protein</fullName>
    </submittedName>
</protein>
<comment type="caution">
    <text evidence="1">The sequence shown here is derived from an EMBL/GenBank/DDBJ whole genome shotgun (WGS) entry which is preliminary data.</text>
</comment>
<dbReference type="AlphaFoldDB" id="A0A432MLI4"/>
<keyword evidence="2" id="KW-1185">Reference proteome</keyword>
<dbReference type="EMBL" id="RYZH01000013">
    <property type="protein sequence ID" value="RUL88140.1"/>
    <property type="molecule type" value="Genomic_DNA"/>
</dbReference>
<organism evidence="1 2">
    <name type="scientific">Tautonia sociabilis</name>
    <dbReference type="NCBI Taxonomy" id="2080755"/>
    <lineage>
        <taxon>Bacteria</taxon>
        <taxon>Pseudomonadati</taxon>
        <taxon>Planctomycetota</taxon>
        <taxon>Planctomycetia</taxon>
        <taxon>Isosphaerales</taxon>
        <taxon>Isosphaeraceae</taxon>
        <taxon>Tautonia</taxon>
    </lineage>
</organism>
<dbReference type="RefSeq" id="WP_126724853.1">
    <property type="nucleotide sequence ID" value="NZ_RYZH01000013.1"/>
</dbReference>
<sequence>MVASENQYRLIRSLLEQPELLDGGRYSAVVGTSTSRTSKPGGFWSVEFDATPAPSSGLVGEVDLDISGGGGLPTVITVRGETGGKTHWLSRLTDTIDAEGWPYRINRVGKAGDEGVGGDRGGS</sequence>